<dbReference type="KEGG" id="bfo:118426632"/>
<dbReference type="RefSeq" id="XP_035692032.1">
    <property type="nucleotide sequence ID" value="XM_035836139.1"/>
</dbReference>
<accession>A0A9J7M023</accession>
<evidence type="ECO:0000256" key="5">
    <source>
        <dbReference type="ARBA" id="ARBA00022737"/>
    </source>
</evidence>
<evidence type="ECO:0000256" key="8">
    <source>
        <dbReference type="SAM" id="SignalP"/>
    </source>
</evidence>
<keyword evidence="10" id="KW-1185">Reference proteome</keyword>
<evidence type="ECO:0000259" key="9">
    <source>
        <dbReference type="PROSITE" id="PS50222"/>
    </source>
</evidence>
<evidence type="ECO:0000256" key="7">
    <source>
        <dbReference type="ARBA" id="ARBA00023136"/>
    </source>
</evidence>
<dbReference type="SUPFAM" id="SSF47473">
    <property type="entry name" value="EF-hand"/>
    <property type="match status" value="1"/>
</dbReference>
<dbReference type="PANTHER" id="PTHR46735">
    <property type="entry name" value="CALPAIN, SMALL SUBUNIT 1 A-RELATED"/>
    <property type="match status" value="1"/>
</dbReference>
<dbReference type="AlphaFoldDB" id="A0A9J7M023"/>
<dbReference type="Proteomes" id="UP000001554">
    <property type="component" value="Chromosome 11"/>
</dbReference>
<dbReference type="OrthoDB" id="186625at2759"/>
<keyword evidence="7" id="KW-0472">Membrane</keyword>
<dbReference type="CDD" id="cd16181">
    <property type="entry name" value="EFh_PEF_Group_II_sorcin_like"/>
    <property type="match status" value="1"/>
</dbReference>
<evidence type="ECO:0000256" key="4">
    <source>
        <dbReference type="ARBA" id="ARBA00022723"/>
    </source>
</evidence>
<name>A0A9J7M023_BRAFL</name>
<dbReference type="Gene3D" id="1.10.238.10">
    <property type="entry name" value="EF-hand"/>
    <property type="match status" value="1"/>
</dbReference>
<feature type="domain" description="EF-hand" evidence="9">
    <location>
        <begin position="132"/>
        <end position="167"/>
    </location>
</feature>
<dbReference type="InterPro" id="IPR002048">
    <property type="entry name" value="EF_hand_dom"/>
</dbReference>
<reference evidence="11" key="2">
    <citation type="submission" date="2025-08" db="UniProtKB">
        <authorList>
            <consortium name="RefSeq"/>
        </authorList>
    </citation>
    <scope>IDENTIFICATION</scope>
    <source>
        <strain evidence="11">S238N-H82</strain>
        <tissue evidence="11">Testes</tissue>
    </source>
</reference>
<dbReference type="PANTHER" id="PTHR46735:SF6">
    <property type="entry name" value="EF-HAND DOMAIN-CONTAINING PROTEIN"/>
    <property type="match status" value="1"/>
</dbReference>
<organism evidence="10 11">
    <name type="scientific">Branchiostoma floridae</name>
    <name type="common">Florida lancelet</name>
    <name type="synonym">Amphioxus</name>
    <dbReference type="NCBI Taxonomy" id="7739"/>
    <lineage>
        <taxon>Eukaryota</taxon>
        <taxon>Metazoa</taxon>
        <taxon>Chordata</taxon>
        <taxon>Cephalochordata</taxon>
        <taxon>Leptocardii</taxon>
        <taxon>Amphioxiformes</taxon>
        <taxon>Branchiostomatidae</taxon>
        <taxon>Branchiostoma</taxon>
    </lineage>
</organism>
<reference evidence="10" key="1">
    <citation type="journal article" date="2020" name="Nat. Ecol. Evol.">
        <title>Deeply conserved synteny resolves early events in vertebrate evolution.</title>
        <authorList>
            <person name="Simakov O."/>
            <person name="Marletaz F."/>
            <person name="Yue J.X."/>
            <person name="O'Connell B."/>
            <person name="Jenkins J."/>
            <person name="Brandt A."/>
            <person name="Calef R."/>
            <person name="Tung C.H."/>
            <person name="Huang T.K."/>
            <person name="Schmutz J."/>
            <person name="Satoh N."/>
            <person name="Yu J.K."/>
            <person name="Putnam N.H."/>
            <person name="Green R.E."/>
            <person name="Rokhsar D.S."/>
        </authorList>
    </citation>
    <scope>NUCLEOTIDE SEQUENCE [LARGE SCALE GENOMIC DNA]</scope>
    <source>
        <strain evidence="10">S238N-H82</strain>
    </source>
</reference>
<evidence type="ECO:0000313" key="10">
    <source>
        <dbReference type="Proteomes" id="UP000001554"/>
    </source>
</evidence>
<evidence type="ECO:0000313" key="11">
    <source>
        <dbReference type="RefSeq" id="XP_035692032.1"/>
    </source>
</evidence>
<dbReference type="Pfam" id="PF13833">
    <property type="entry name" value="EF-hand_8"/>
    <property type="match status" value="1"/>
</dbReference>
<sequence>MALHHSVVGLVCLLAFCLSVQGFSDRNRAQAKIKSLLEKIEDILSLVGEDTGHGDNKVLRQPATDPLYGYFSAVAGADGQIDAQELQRCLTSSGISGTYQPFSLETSRIMISMLDRDYSGKMGFNEFKELWATLNQWKTTFMQYDRDRSGTVEPHELQAALTSWGYNLSPQALNIIVKRYGVDGKIKFDDFVACAIRLRMLTDHFRRRDTSGTGHANFAYDDFIQVAMNS</sequence>
<evidence type="ECO:0000256" key="1">
    <source>
        <dbReference type="ARBA" id="ARBA00004308"/>
    </source>
</evidence>
<dbReference type="InterPro" id="IPR018247">
    <property type="entry name" value="EF_Hand_1_Ca_BS"/>
</dbReference>
<dbReference type="GO" id="GO:0005737">
    <property type="term" value="C:cytoplasm"/>
    <property type="evidence" value="ECO:0007669"/>
    <property type="project" value="UniProtKB-SubCell"/>
</dbReference>
<evidence type="ECO:0000256" key="2">
    <source>
        <dbReference type="ARBA" id="ARBA00004496"/>
    </source>
</evidence>
<dbReference type="Pfam" id="PF13405">
    <property type="entry name" value="EF-hand_6"/>
    <property type="match status" value="1"/>
</dbReference>
<dbReference type="Gene3D" id="6.10.140.900">
    <property type="match status" value="1"/>
</dbReference>
<proteinExistence type="predicted"/>
<dbReference type="SMART" id="SM00054">
    <property type="entry name" value="EFh"/>
    <property type="match status" value="2"/>
</dbReference>
<keyword evidence="6" id="KW-0106">Calcium</keyword>
<dbReference type="GO" id="GO:0005509">
    <property type="term" value="F:calcium ion binding"/>
    <property type="evidence" value="ECO:0000318"/>
    <property type="project" value="GO_Central"/>
</dbReference>
<evidence type="ECO:0000256" key="3">
    <source>
        <dbReference type="ARBA" id="ARBA00022490"/>
    </source>
</evidence>
<comment type="subcellular location">
    <subcellularLocation>
        <location evidence="2">Cytoplasm</location>
    </subcellularLocation>
    <subcellularLocation>
        <location evidence="1">Endomembrane system</location>
    </subcellularLocation>
</comment>
<dbReference type="GO" id="GO:0012505">
    <property type="term" value="C:endomembrane system"/>
    <property type="evidence" value="ECO:0007669"/>
    <property type="project" value="UniProtKB-SubCell"/>
</dbReference>
<dbReference type="InterPro" id="IPR011992">
    <property type="entry name" value="EF-hand-dom_pair"/>
</dbReference>
<dbReference type="GeneID" id="118426632"/>
<protein>
    <submittedName>
        <fullName evidence="11">Sorcin-like</fullName>
    </submittedName>
</protein>
<dbReference type="OMA" id="HANFAYD"/>
<dbReference type="PROSITE" id="PS00018">
    <property type="entry name" value="EF_HAND_1"/>
    <property type="match status" value="1"/>
</dbReference>
<keyword evidence="5" id="KW-0677">Repeat</keyword>
<keyword evidence="8" id="KW-0732">Signal</keyword>
<dbReference type="PROSITE" id="PS50222">
    <property type="entry name" value="EF_HAND_2"/>
    <property type="match status" value="1"/>
</dbReference>
<feature type="signal peptide" evidence="8">
    <location>
        <begin position="1"/>
        <end position="22"/>
    </location>
</feature>
<evidence type="ECO:0000256" key="6">
    <source>
        <dbReference type="ARBA" id="ARBA00022837"/>
    </source>
</evidence>
<gene>
    <name evidence="11" type="primary">LOC118426632</name>
</gene>
<feature type="chain" id="PRO_5039893683" evidence="8">
    <location>
        <begin position="23"/>
        <end position="230"/>
    </location>
</feature>
<keyword evidence="3" id="KW-0963">Cytoplasm</keyword>
<keyword evidence="4" id="KW-0479">Metal-binding</keyword>